<dbReference type="OrthoDB" id="9805030at2"/>
<comment type="subunit">
    <text evidence="7">Monomer.</text>
</comment>
<feature type="binding site" evidence="7">
    <location>
        <begin position="259"/>
        <end position="261"/>
    </location>
    <ligand>
        <name>AMP</name>
        <dbReference type="ChEBI" id="CHEBI:456215"/>
    </ligand>
</feature>
<keyword evidence="10" id="KW-1185">Reference proteome</keyword>
<dbReference type="GO" id="GO:0005737">
    <property type="term" value="C:cytoplasm"/>
    <property type="evidence" value="ECO:0007669"/>
    <property type="project" value="UniProtKB-SubCell"/>
</dbReference>
<dbReference type="InterPro" id="IPR027417">
    <property type="entry name" value="P-loop_NTPase"/>
</dbReference>
<dbReference type="GO" id="GO:0044209">
    <property type="term" value="P:AMP salvage"/>
    <property type="evidence" value="ECO:0007669"/>
    <property type="project" value="UniProtKB-UniRule"/>
</dbReference>
<comment type="catalytic activity">
    <reaction evidence="7">
        <text>AMP + ATP = 2 ADP</text>
        <dbReference type="Rhea" id="RHEA:12973"/>
        <dbReference type="ChEBI" id="CHEBI:30616"/>
        <dbReference type="ChEBI" id="CHEBI:456215"/>
        <dbReference type="ChEBI" id="CHEBI:456216"/>
        <dbReference type="EC" id="2.7.4.3"/>
    </reaction>
</comment>
<keyword evidence="3 7" id="KW-0545">Nucleotide biosynthesis</keyword>
<evidence type="ECO:0000256" key="6">
    <source>
        <dbReference type="ARBA" id="ARBA00022842"/>
    </source>
</evidence>
<dbReference type="CDD" id="cd01428">
    <property type="entry name" value="ADK"/>
    <property type="match status" value="1"/>
</dbReference>
<dbReference type="AlphaFoldDB" id="A0A6I4IEH6"/>
<evidence type="ECO:0000256" key="5">
    <source>
        <dbReference type="ARBA" id="ARBA00022777"/>
    </source>
</evidence>
<comment type="subcellular location">
    <subcellularLocation>
        <location evidence="7">Cytoplasm</location>
    </subcellularLocation>
</comment>
<dbReference type="PRINTS" id="PR00094">
    <property type="entry name" value="ADENYLTKNASE"/>
</dbReference>
<dbReference type="NCBIfam" id="TIGR01203">
    <property type="entry name" value="HGPRTase"/>
    <property type="match status" value="1"/>
</dbReference>
<dbReference type="NCBIfam" id="NF011101">
    <property type="entry name" value="PRK14528.1"/>
    <property type="match status" value="1"/>
</dbReference>
<dbReference type="InterPro" id="IPR000836">
    <property type="entry name" value="PRTase_dom"/>
</dbReference>
<feature type="region of interest" description="NMP" evidence="7">
    <location>
        <begin position="232"/>
        <end position="261"/>
    </location>
</feature>
<dbReference type="InterPro" id="IPR000850">
    <property type="entry name" value="Adenylat/UMP-CMP_kin"/>
</dbReference>
<keyword evidence="7" id="KW-0963">Cytoplasm</keyword>
<dbReference type="InterPro" id="IPR029057">
    <property type="entry name" value="PRTase-like"/>
</dbReference>
<comment type="function">
    <text evidence="7">Catalyzes the reversible transfer of the terminal phosphate group between ATP and AMP. Plays an important role in cellular energy homeostasis and in adenine nucleotide metabolism.</text>
</comment>
<dbReference type="InterPro" id="IPR005904">
    <property type="entry name" value="Hxn_phspho_trans"/>
</dbReference>
<evidence type="ECO:0000313" key="9">
    <source>
        <dbReference type="EMBL" id="MVO07840.1"/>
    </source>
</evidence>
<name>A0A6I4IEH6_9FLAO</name>
<protein>
    <recommendedName>
        <fullName evidence="7">Adenylate kinase</fullName>
        <shortName evidence="7">AK</shortName>
        <ecNumber evidence="7">2.7.4.3</ecNumber>
    </recommendedName>
    <alternativeName>
        <fullName evidence="7">ATP-AMP transphosphorylase</fullName>
    </alternativeName>
    <alternativeName>
        <fullName evidence="7">ATP:AMP phosphotransferase</fullName>
    </alternativeName>
    <alternativeName>
        <fullName evidence="7">Adenylate monophosphate kinase</fullName>
    </alternativeName>
</protein>
<organism evidence="9 10">
    <name type="scientific">Flavobacterium profundi</name>
    <dbReference type="NCBI Taxonomy" id="1774945"/>
    <lineage>
        <taxon>Bacteria</taxon>
        <taxon>Pseudomonadati</taxon>
        <taxon>Bacteroidota</taxon>
        <taxon>Flavobacteriia</taxon>
        <taxon>Flavobacteriales</taxon>
        <taxon>Flavobacteriaceae</taxon>
        <taxon>Flavobacterium</taxon>
    </lineage>
</organism>
<dbReference type="GO" id="GO:0005524">
    <property type="term" value="F:ATP binding"/>
    <property type="evidence" value="ECO:0007669"/>
    <property type="project" value="UniProtKB-UniRule"/>
</dbReference>
<gene>
    <name evidence="7" type="primary">adk</name>
    <name evidence="9" type="ORF">GOQ30_01515</name>
</gene>
<dbReference type="Pfam" id="PF00406">
    <property type="entry name" value="ADK"/>
    <property type="match status" value="1"/>
</dbReference>
<dbReference type="NCBIfam" id="NF011104">
    <property type="entry name" value="PRK14531.1"/>
    <property type="match status" value="1"/>
</dbReference>
<accession>A0A6I4IEH6</accession>
<evidence type="ECO:0000256" key="3">
    <source>
        <dbReference type="ARBA" id="ARBA00022727"/>
    </source>
</evidence>
<dbReference type="EC" id="2.7.4.3" evidence="7"/>
<feature type="binding site" evidence="7">
    <location>
        <position position="329"/>
    </location>
    <ligand>
        <name>ATP</name>
        <dbReference type="ChEBI" id="CHEBI:30616"/>
    </ligand>
</feature>
<comment type="similarity">
    <text evidence="7">Belongs to the adenylate kinase family.</text>
</comment>
<dbReference type="Pfam" id="PF00156">
    <property type="entry name" value="Pribosyltran"/>
    <property type="match status" value="1"/>
</dbReference>
<keyword evidence="5 7" id="KW-0418">Kinase</keyword>
<dbReference type="NCBIfam" id="NF001381">
    <property type="entry name" value="PRK00279.1-3"/>
    <property type="match status" value="1"/>
</dbReference>
<evidence type="ECO:0000256" key="7">
    <source>
        <dbReference type="HAMAP-Rule" id="MF_00235"/>
    </source>
</evidence>
<dbReference type="Gene3D" id="3.40.50.2020">
    <property type="match status" value="1"/>
</dbReference>
<dbReference type="Gene3D" id="3.40.50.300">
    <property type="entry name" value="P-loop containing nucleotide triphosphate hydrolases"/>
    <property type="match status" value="1"/>
</dbReference>
<dbReference type="SUPFAM" id="SSF52540">
    <property type="entry name" value="P-loop containing nucleoside triphosphate hydrolases"/>
    <property type="match status" value="1"/>
</dbReference>
<comment type="caution">
    <text evidence="7">Lacks conserved residue(s) required for the propagation of feature annotation.</text>
</comment>
<dbReference type="Proteomes" id="UP000431264">
    <property type="component" value="Unassembled WGS sequence"/>
</dbReference>
<evidence type="ECO:0000259" key="8">
    <source>
        <dbReference type="Pfam" id="PF00156"/>
    </source>
</evidence>
<dbReference type="NCBIfam" id="NF011105">
    <property type="entry name" value="PRK14532.1"/>
    <property type="match status" value="1"/>
</dbReference>
<feature type="binding site" evidence="7">
    <location>
        <position position="335"/>
    </location>
    <ligand>
        <name>AMP</name>
        <dbReference type="ChEBI" id="CHEBI:456215"/>
    </ligand>
</feature>
<feature type="binding site" evidence="7">
    <location>
        <position position="233"/>
    </location>
    <ligand>
        <name>AMP</name>
        <dbReference type="ChEBI" id="CHEBI:456215"/>
    </ligand>
</feature>
<feature type="binding site" evidence="7">
    <location>
        <position position="347"/>
    </location>
    <ligand>
        <name>AMP</name>
        <dbReference type="ChEBI" id="CHEBI:456215"/>
    </ligand>
</feature>
<dbReference type="GO" id="GO:0046872">
    <property type="term" value="F:metal ion binding"/>
    <property type="evidence" value="ECO:0007669"/>
    <property type="project" value="UniProtKB-KW"/>
</dbReference>
<feature type="binding site" evidence="7">
    <location>
        <position position="375"/>
    </location>
    <ligand>
        <name>ATP</name>
        <dbReference type="ChEBI" id="CHEBI:30616"/>
    </ligand>
</feature>
<evidence type="ECO:0000313" key="10">
    <source>
        <dbReference type="Proteomes" id="UP000431264"/>
    </source>
</evidence>
<comment type="domain">
    <text evidence="7">Consists of three domains, a large central CORE domain and two small peripheral domains, NMPbind and LID, which undergo movements during catalysis. The LID domain closes over the site of phosphoryl transfer upon ATP binding. Assembling and dissambling the active center during each catalytic cycle provides an effective means to prevent ATP hydrolysis.</text>
</comment>
<dbReference type="EMBL" id="WQLW01000001">
    <property type="protein sequence ID" value="MVO07840.1"/>
    <property type="molecule type" value="Genomic_DNA"/>
</dbReference>
<feature type="binding site" evidence="7">
    <location>
        <begin position="212"/>
        <end position="217"/>
    </location>
    <ligand>
        <name>ATP</name>
        <dbReference type="ChEBI" id="CHEBI:30616"/>
    </ligand>
</feature>
<sequence length="392" mass="44512">MVNTDYFLKFVPSFLKLNPVIQLHDKHFEPFISSDEIDFAIQNMAKQMDDDFFDEIPVFIGVLNGSFKVISDLMKYYRGMCEVSFVKLASYEGTQSTNQVKQLIGLNEDLEGKTVVIVEDIVDTGNTVEELKAIFKEKKVKHLKIATLFFKPDAYKKDIKLDYVGIRIPDRFIVGFGLDYDGLGRNLPDVYQLAKENINTQMINIVLFGKPGAGKGTQADFLKEKYNLVHLSTGDIFRYNIKNDTDLGRLAKTYMDKGDLVPDEVTIQMLQSEVDKNPQAKGFLFDGFPRTIAQAEALDAFLSSKGQEVTATVALEADDEILVQRLLERGKTSGRPDDQDEEKIRNRYEEYNQKTAPLMDYYKKQNKFKPVDGIGQIAEVTERLSIVIDGLL</sequence>
<dbReference type="CDD" id="cd06223">
    <property type="entry name" value="PRTases_typeI"/>
    <property type="match status" value="1"/>
</dbReference>
<keyword evidence="1 7" id="KW-0808">Transferase</keyword>
<proteinExistence type="inferred from homology"/>
<evidence type="ECO:0000256" key="1">
    <source>
        <dbReference type="ARBA" id="ARBA00022679"/>
    </source>
</evidence>
<dbReference type="SUPFAM" id="SSF53271">
    <property type="entry name" value="PRTase-like"/>
    <property type="match status" value="1"/>
</dbReference>
<keyword evidence="6" id="KW-0460">Magnesium</keyword>
<comment type="caution">
    <text evidence="9">The sequence shown here is derived from an EMBL/GenBank/DDBJ whole genome shotgun (WGS) entry which is preliminary data.</text>
</comment>
<evidence type="ECO:0000256" key="2">
    <source>
        <dbReference type="ARBA" id="ARBA00022723"/>
    </source>
</evidence>
<feature type="binding site" evidence="7">
    <location>
        <begin position="287"/>
        <end position="290"/>
    </location>
    <ligand>
        <name>AMP</name>
        <dbReference type="ChEBI" id="CHEBI:456215"/>
    </ligand>
</feature>
<keyword evidence="4 7" id="KW-0547">Nucleotide-binding</keyword>
<feature type="domain" description="Phosphoribosyltransferase" evidence="8">
    <location>
        <begin position="39"/>
        <end position="180"/>
    </location>
</feature>
<dbReference type="GO" id="GO:0004422">
    <property type="term" value="F:hypoxanthine phosphoribosyltransferase activity"/>
    <property type="evidence" value="ECO:0007669"/>
    <property type="project" value="InterPro"/>
</dbReference>
<keyword evidence="2" id="KW-0479">Metal-binding</keyword>
<dbReference type="UniPathway" id="UPA00588">
    <property type="reaction ID" value="UER00649"/>
</dbReference>
<dbReference type="HAMAP" id="MF_00235">
    <property type="entry name" value="Adenylate_kinase_Adk"/>
    <property type="match status" value="1"/>
</dbReference>
<comment type="pathway">
    <text evidence="7">Purine metabolism; AMP biosynthesis via salvage pathway; AMP from ADP: step 1/1.</text>
</comment>
<feature type="binding site" evidence="7">
    <location>
        <position position="238"/>
    </location>
    <ligand>
        <name>AMP</name>
        <dbReference type="ChEBI" id="CHEBI:456215"/>
    </ligand>
</feature>
<feature type="binding site" evidence="7">
    <location>
        <position position="294"/>
    </location>
    <ligand>
        <name>AMP</name>
        <dbReference type="ChEBI" id="CHEBI:456215"/>
    </ligand>
</feature>
<dbReference type="GO" id="GO:0004017">
    <property type="term" value="F:AMP kinase activity"/>
    <property type="evidence" value="ECO:0007669"/>
    <property type="project" value="UniProtKB-UniRule"/>
</dbReference>
<dbReference type="GO" id="GO:0006166">
    <property type="term" value="P:purine ribonucleoside salvage"/>
    <property type="evidence" value="ECO:0007669"/>
    <property type="project" value="InterPro"/>
</dbReference>
<dbReference type="PROSITE" id="PS00113">
    <property type="entry name" value="ADENYLATE_KINASE"/>
    <property type="match status" value="1"/>
</dbReference>
<reference evidence="10" key="1">
    <citation type="submission" date="2019-05" db="EMBL/GenBank/DDBJ databases">
        <title>Flavobacterium profundi sp. nov., isolated from a deep-sea seamount.</title>
        <authorList>
            <person name="Zhang D.-C."/>
        </authorList>
    </citation>
    <scope>NUCLEOTIDE SEQUENCE [LARGE SCALE GENOMIC DNA]</scope>
    <source>
        <strain evidence="10">TP390</strain>
    </source>
</reference>
<evidence type="ECO:0000256" key="4">
    <source>
        <dbReference type="ARBA" id="ARBA00022741"/>
    </source>
</evidence>
<dbReference type="PANTHER" id="PTHR23359">
    <property type="entry name" value="NUCLEOTIDE KINASE"/>
    <property type="match status" value="1"/>
</dbReference>
<dbReference type="NCBIfam" id="NF011100">
    <property type="entry name" value="PRK14527.1"/>
    <property type="match status" value="1"/>
</dbReference>
<keyword evidence="7" id="KW-0067">ATP-binding</keyword>
<dbReference type="InterPro" id="IPR033690">
    <property type="entry name" value="Adenylat_kinase_CS"/>
</dbReference>